<dbReference type="CDD" id="cd03801">
    <property type="entry name" value="GT4_PimA-like"/>
    <property type="match status" value="1"/>
</dbReference>
<dbReference type="InterPro" id="IPR001296">
    <property type="entry name" value="Glyco_trans_1"/>
</dbReference>
<evidence type="ECO:0000259" key="3">
    <source>
        <dbReference type="Pfam" id="PF00534"/>
    </source>
</evidence>
<dbReference type="SUPFAM" id="SSF53756">
    <property type="entry name" value="UDP-Glycosyltransferase/glycogen phosphorylase"/>
    <property type="match status" value="1"/>
</dbReference>
<dbReference type="Gene3D" id="3.40.50.2000">
    <property type="entry name" value="Glycogen Phosphorylase B"/>
    <property type="match status" value="2"/>
</dbReference>
<keyword evidence="2" id="KW-0808">Transferase</keyword>
<proteinExistence type="predicted"/>
<reference evidence="4" key="1">
    <citation type="submission" date="2020-05" db="EMBL/GenBank/DDBJ databases">
        <authorList>
            <person name="Chiriac C."/>
            <person name="Salcher M."/>
            <person name="Ghai R."/>
            <person name="Kavagutti S V."/>
        </authorList>
    </citation>
    <scope>NUCLEOTIDE SEQUENCE</scope>
</reference>
<organism evidence="4">
    <name type="scientific">freshwater metagenome</name>
    <dbReference type="NCBI Taxonomy" id="449393"/>
    <lineage>
        <taxon>unclassified sequences</taxon>
        <taxon>metagenomes</taxon>
        <taxon>ecological metagenomes</taxon>
    </lineage>
</organism>
<evidence type="ECO:0000256" key="2">
    <source>
        <dbReference type="ARBA" id="ARBA00022679"/>
    </source>
</evidence>
<name>A0A6J7D5H4_9ZZZZ</name>
<dbReference type="Pfam" id="PF00534">
    <property type="entry name" value="Glycos_transf_1"/>
    <property type="match status" value="1"/>
</dbReference>
<evidence type="ECO:0000313" key="4">
    <source>
        <dbReference type="EMBL" id="CAB4862333.1"/>
    </source>
</evidence>
<protein>
    <submittedName>
        <fullName evidence="4">Unannotated protein</fullName>
    </submittedName>
</protein>
<accession>A0A6J7D5H4</accession>
<dbReference type="EMBL" id="CAFBLS010000021">
    <property type="protein sequence ID" value="CAB4862333.1"/>
    <property type="molecule type" value="Genomic_DNA"/>
</dbReference>
<dbReference type="AlphaFoldDB" id="A0A6J7D5H4"/>
<keyword evidence="1" id="KW-0328">Glycosyltransferase</keyword>
<evidence type="ECO:0000256" key="1">
    <source>
        <dbReference type="ARBA" id="ARBA00022676"/>
    </source>
</evidence>
<sequence>MTTRHAVYASAGLGVHDRRWIAALEGCGFEVELRTDGAALAEAVDAASPADAPVLAGPLDTVARRLVGLSRPVIGLSWGYDLQQGHSRAVSLDGLGWIRELDGLVVDSPVTRDLAVLLGLPGERIALIPWGVDLGVFTPDGPRATASDHGFDPGSRVVLSLRTHDDLYRTRDVIEAFARAAAQDSELVLVMGGDGPLSAEHRSRVAHLGLADRVRFIGRVDERELPALLRGADLYVTASETDGSSVTLMQAMACGTPVAASANAGNEWWITEGETGREFAVGDIPALATLMTDPRKTTALATAALDRVRHRGDWARNHRELLEVMTSFRRPLLPPRRP</sequence>
<gene>
    <name evidence="4" type="ORF">UFOPK3402_00275</name>
</gene>
<dbReference type="PANTHER" id="PTHR12526">
    <property type="entry name" value="GLYCOSYLTRANSFERASE"/>
    <property type="match status" value="1"/>
</dbReference>
<dbReference type="PANTHER" id="PTHR12526:SF510">
    <property type="entry name" value="D-INOSITOL 3-PHOSPHATE GLYCOSYLTRANSFERASE"/>
    <property type="match status" value="1"/>
</dbReference>
<dbReference type="GO" id="GO:0016757">
    <property type="term" value="F:glycosyltransferase activity"/>
    <property type="evidence" value="ECO:0007669"/>
    <property type="project" value="UniProtKB-KW"/>
</dbReference>
<feature type="domain" description="Glycosyl transferase family 1" evidence="3">
    <location>
        <begin position="148"/>
        <end position="291"/>
    </location>
</feature>